<dbReference type="InterPro" id="IPR010697">
    <property type="entry name" value="YspA"/>
</dbReference>
<organism evidence="1 2">
    <name type="scientific">Gracilibacillus marinus</name>
    <dbReference type="NCBI Taxonomy" id="630535"/>
    <lineage>
        <taxon>Bacteria</taxon>
        <taxon>Bacillati</taxon>
        <taxon>Bacillota</taxon>
        <taxon>Bacilli</taxon>
        <taxon>Bacillales</taxon>
        <taxon>Bacillaceae</taxon>
        <taxon>Gracilibacillus</taxon>
    </lineage>
</organism>
<dbReference type="NCBIfam" id="NF010181">
    <property type="entry name" value="PRK13660.1"/>
    <property type="match status" value="1"/>
</dbReference>
<evidence type="ECO:0000313" key="2">
    <source>
        <dbReference type="Proteomes" id="UP001595880"/>
    </source>
</evidence>
<protein>
    <submittedName>
        <fullName evidence="1">SLOG family protein</fullName>
    </submittedName>
</protein>
<gene>
    <name evidence="1" type="ORF">ACFOZ1_07320</name>
</gene>
<dbReference type="Gene3D" id="3.40.50.450">
    <property type="match status" value="1"/>
</dbReference>
<reference evidence="2" key="1">
    <citation type="journal article" date="2019" name="Int. J. Syst. Evol. Microbiol.">
        <title>The Global Catalogue of Microorganisms (GCM) 10K type strain sequencing project: providing services to taxonomists for standard genome sequencing and annotation.</title>
        <authorList>
            <consortium name="The Broad Institute Genomics Platform"/>
            <consortium name="The Broad Institute Genome Sequencing Center for Infectious Disease"/>
            <person name="Wu L."/>
            <person name="Ma J."/>
        </authorList>
    </citation>
    <scope>NUCLEOTIDE SEQUENCE [LARGE SCALE GENOMIC DNA]</scope>
    <source>
        <strain evidence="2">KACC 14058</strain>
    </source>
</reference>
<dbReference type="EMBL" id="JBHSDV010000001">
    <property type="protein sequence ID" value="MFC4387622.1"/>
    <property type="molecule type" value="Genomic_DNA"/>
</dbReference>
<dbReference type="PIRSF" id="PIRSF021290">
    <property type="entry name" value="DUF1273"/>
    <property type="match status" value="1"/>
</dbReference>
<comment type="caution">
    <text evidence="1">The sequence shown here is derived from an EMBL/GenBank/DDBJ whole genome shotgun (WGS) entry which is preliminary data.</text>
</comment>
<dbReference type="Proteomes" id="UP001595880">
    <property type="component" value="Unassembled WGS sequence"/>
</dbReference>
<sequence length="185" mass="21826">MHRIITVTGNKPSELTIMNEKDQRIEFIKKAIKQRLLKYIEDGLEWVIISGQMGVELWAAEVVMELKSQHDIRLGVFPPFREIESRWPDSYKEKFNEVIMHADFTQPLYDDTYKGPYQFSNKDNWLLEKTEASVILGDEEFPGSVQYFLDKAKKKQETDGYIIDWITPFDLEEIVLEEQTHNSFD</sequence>
<name>A0ABV8VT48_9BACI</name>
<dbReference type="RefSeq" id="WP_390197717.1">
    <property type="nucleotide sequence ID" value="NZ_JBHSDV010000001.1"/>
</dbReference>
<keyword evidence="2" id="KW-1185">Reference proteome</keyword>
<accession>A0ABV8VT48</accession>
<dbReference type="PANTHER" id="PTHR38440">
    <property type="entry name" value="UPF0398 PROTEIN YPSA"/>
    <property type="match status" value="1"/>
</dbReference>
<dbReference type="Pfam" id="PF06908">
    <property type="entry name" value="YpsA"/>
    <property type="match status" value="1"/>
</dbReference>
<dbReference type="PANTHER" id="PTHR38440:SF1">
    <property type="entry name" value="UPF0398 PROTEIN SPR0331"/>
    <property type="match status" value="1"/>
</dbReference>
<dbReference type="SUPFAM" id="SSF102405">
    <property type="entry name" value="MCP/YpsA-like"/>
    <property type="match status" value="1"/>
</dbReference>
<proteinExistence type="predicted"/>
<evidence type="ECO:0000313" key="1">
    <source>
        <dbReference type="EMBL" id="MFC4387622.1"/>
    </source>
</evidence>